<keyword evidence="8" id="KW-1185">Reference proteome</keyword>
<dbReference type="PROSITE" id="PS50835">
    <property type="entry name" value="IG_LIKE"/>
    <property type="match status" value="3"/>
</dbReference>
<sequence length="315" mass="35142">MCFRAWIQIIMHVHIVMMMSVVPTSNLHIRRGESASLICVFQEVDKTTTIRWKSAKEGFLTSGTTIYNHINNIEVQKPTQHDWTLIIKKVDNRFAGVYTCETNTGKIISNYTLEIVDGPRINLDNSSDSQETCSEGSTHELYCHFRGNPTPTVRWYRGLKNAVDTGITGEILRLPSVSRYASDTYICEGKNFVNSRNYTIDLQVNFPVEVDVMEEVIKVQVGAVVSLVCAVEGQPIKEGYWRDPQGKTIISGWKFNVTAEKDGDFPVQYITATSQVGALLSTDFGDYTCVGEGDSNSASKVTRLVQSESASDVIN</sequence>
<dbReference type="InterPro" id="IPR003599">
    <property type="entry name" value="Ig_sub"/>
</dbReference>
<feature type="signal peptide" evidence="5">
    <location>
        <begin position="1"/>
        <end position="18"/>
    </location>
</feature>
<dbReference type="Proteomes" id="UP000828390">
    <property type="component" value="Unassembled WGS sequence"/>
</dbReference>
<keyword evidence="3" id="KW-1015">Disulfide bond</keyword>
<evidence type="ECO:0000256" key="3">
    <source>
        <dbReference type="ARBA" id="ARBA00023157"/>
    </source>
</evidence>
<feature type="domain" description="Ig-like" evidence="6">
    <location>
        <begin position="207"/>
        <end position="306"/>
    </location>
</feature>
<dbReference type="EMBL" id="JAIWYP010000007">
    <property type="protein sequence ID" value="KAH3794309.1"/>
    <property type="molecule type" value="Genomic_DNA"/>
</dbReference>
<dbReference type="PANTHER" id="PTHR12231">
    <property type="entry name" value="CTX-RELATED TYPE I TRANSMEMBRANE PROTEIN"/>
    <property type="match status" value="1"/>
</dbReference>
<dbReference type="InterPro" id="IPR007110">
    <property type="entry name" value="Ig-like_dom"/>
</dbReference>
<keyword evidence="1 5" id="KW-0732">Signal</keyword>
<comment type="caution">
    <text evidence="7">The sequence shown here is derived from an EMBL/GenBank/DDBJ whole genome shotgun (WGS) entry which is preliminary data.</text>
</comment>
<dbReference type="InterPro" id="IPR036179">
    <property type="entry name" value="Ig-like_dom_sf"/>
</dbReference>
<evidence type="ECO:0000256" key="4">
    <source>
        <dbReference type="ARBA" id="ARBA00023319"/>
    </source>
</evidence>
<evidence type="ECO:0000259" key="6">
    <source>
        <dbReference type="PROSITE" id="PS50835"/>
    </source>
</evidence>
<feature type="domain" description="Ig-like" evidence="6">
    <location>
        <begin position="17"/>
        <end position="116"/>
    </location>
</feature>
<reference evidence="7" key="1">
    <citation type="journal article" date="2019" name="bioRxiv">
        <title>The Genome of the Zebra Mussel, Dreissena polymorpha: A Resource for Invasive Species Research.</title>
        <authorList>
            <person name="McCartney M.A."/>
            <person name="Auch B."/>
            <person name="Kono T."/>
            <person name="Mallez S."/>
            <person name="Zhang Y."/>
            <person name="Obille A."/>
            <person name="Becker A."/>
            <person name="Abrahante J.E."/>
            <person name="Garbe J."/>
            <person name="Badalamenti J.P."/>
            <person name="Herman A."/>
            <person name="Mangelson H."/>
            <person name="Liachko I."/>
            <person name="Sullivan S."/>
            <person name="Sone E.D."/>
            <person name="Koren S."/>
            <person name="Silverstein K.A.T."/>
            <person name="Beckman K.B."/>
            <person name="Gohl D.M."/>
        </authorList>
    </citation>
    <scope>NUCLEOTIDE SEQUENCE</scope>
    <source>
        <strain evidence="7">Duluth1</strain>
        <tissue evidence="7">Whole animal</tissue>
    </source>
</reference>
<gene>
    <name evidence="7" type="ORF">DPMN_147840</name>
</gene>
<keyword evidence="4" id="KW-0393">Immunoglobulin domain</keyword>
<evidence type="ECO:0000313" key="7">
    <source>
        <dbReference type="EMBL" id="KAH3794309.1"/>
    </source>
</evidence>
<dbReference type="SMART" id="SM00409">
    <property type="entry name" value="IG"/>
    <property type="match status" value="3"/>
</dbReference>
<dbReference type="InterPro" id="IPR003598">
    <property type="entry name" value="Ig_sub2"/>
</dbReference>
<evidence type="ECO:0000256" key="1">
    <source>
        <dbReference type="ARBA" id="ARBA00022729"/>
    </source>
</evidence>
<feature type="domain" description="Ig-like" evidence="6">
    <location>
        <begin position="119"/>
        <end position="205"/>
    </location>
</feature>
<proteinExistence type="predicted"/>
<evidence type="ECO:0000256" key="5">
    <source>
        <dbReference type="SAM" id="SignalP"/>
    </source>
</evidence>
<dbReference type="AlphaFoldDB" id="A0A9D4FAN5"/>
<protein>
    <recommendedName>
        <fullName evidence="6">Ig-like domain-containing protein</fullName>
    </recommendedName>
</protein>
<accession>A0A9D4FAN5</accession>
<dbReference type="PANTHER" id="PTHR12231:SF253">
    <property type="entry name" value="DPR-INTERACTING PROTEIN ETA, ISOFORM B-RELATED"/>
    <property type="match status" value="1"/>
</dbReference>
<dbReference type="InterPro" id="IPR051170">
    <property type="entry name" value="Neural/epithelial_adhesion"/>
</dbReference>
<dbReference type="OrthoDB" id="6159398at2759"/>
<dbReference type="InterPro" id="IPR013783">
    <property type="entry name" value="Ig-like_fold"/>
</dbReference>
<dbReference type="Gene3D" id="2.60.40.10">
    <property type="entry name" value="Immunoglobulins"/>
    <property type="match status" value="3"/>
</dbReference>
<evidence type="ECO:0000313" key="8">
    <source>
        <dbReference type="Proteomes" id="UP000828390"/>
    </source>
</evidence>
<dbReference type="Pfam" id="PF13927">
    <property type="entry name" value="Ig_3"/>
    <property type="match status" value="1"/>
</dbReference>
<dbReference type="SMART" id="SM00408">
    <property type="entry name" value="IGc2"/>
    <property type="match status" value="2"/>
</dbReference>
<reference evidence="7" key="2">
    <citation type="submission" date="2020-11" db="EMBL/GenBank/DDBJ databases">
        <authorList>
            <person name="McCartney M.A."/>
            <person name="Auch B."/>
            <person name="Kono T."/>
            <person name="Mallez S."/>
            <person name="Becker A."/>
            <person name="Gohl D.M."/>
            <person name="Silverstein K.A.T."/>
            <person name="Koren S."/>
            <person name="Bechman K.B."/>
            <person name="Herman A."/>
            <person name="Abrahante J.E."/>
            <person name="Garbe J."/>
        </authorList>
    </citation>
    <scope>NUCLEOTIDE SEQUENCE</scope>
    <source>
        <strain evidence="7">Duluth1</strain>
        <tissue evidence="7">Whole animal</tissue>
    </source>
</reference>
<evidence type="ECO:0000256" key="2">
    <source>
        <dbReference type="ARBA" id="ARBA00022737"/>
    </source>
</evidence>
<name>A0A9D4FAN5_DREPO</name>
<keyword evidence="2" id="KW-0677">Repeat</keyword>
<feature type="chain" id="PRO_5038538477" description="Ig-like domain-containing protein" evidence="5">
    <location>
        <begin position="19"/>
        <end position="315"/>
    </location>
</feature>
<dbReference type="SUPFAM" id="SSF48726">
    <property type="entry name" value="Immunoglobulin"/>
    <property type="match status" value="3"/>
</dbReference>
<organism evidence="7 8">
    <name type="scientific">Dreissena polymorpha</name>
    <name type="common">Zebra mussel</name>
    <name type="synonym">Mytilus polymorpha</name>
    <dbReference type="NCBI Taxonomy" id="45954"/>
    <lineage>
        <taxon>Eukaryota</taxon>
        <taxon>Metazoa</taxon>
        <taxon>Spiralia</taxon>
        <taxon>Lophotrochozoa</taxon>
        <taxon>Mollusca</taxon>
        <taxon>Bivalvia</taxon>
        <taxon>Autobranchia</taxon>
        <taxon>Heteroconchia</taxon>
        <taxon>Euheterodonta</taxon>
        <taxon>Imparidentia</taxon>
        <taxon>Neoheterodontei</taxon>
        <taxon>Myida</taxon>
        <taxon>Dreissenoidea</taxon>
        <taxon>Dreissenidae</taxon>
        <taxon>Dreissena</taxon>
    </lineage>
</organism>